<reference evidence="3 4" key="1">
    <citation type="submission" date="2019-03" db="EMBL/GenBank/DDBJ databases">
        <title>Freshwater and sediment microbial communities from various areas in North America, analyzing microbe dynamics in response to fracking.</title>
        <authorList>
            <person name="Lamendella R."/>
        </authorList>
    </citation>
    <scope>NUCLEOTIDE SEQUENCE [LARGE SCALE GENOMIC DNA]</scope>
    <source>
        <strain evidence="3 4">6_TX</strain>
    </source>
</reference>
<keyword evidence="3" id="KW-0808">Transferase</keyword>
<evidence type="ECO:0000259" key="2">
    <source>
        <dbReference type="Pfam" id="PF08241"/>
    </source>
</evidence>
<evidence type="ECO:0000313" key="3">
    <source>
        <dbReference type="EMBL" id="TDX31659.1"/>
    </source>
</evidence>
<evidence type="ECO:0000313" key="4">
    <source>
        <dbReference type="Proteomes" id="UP000294489"/>
    </source>
</evidence>
<accession>A0A4R8G4U7</accession>
<keyword evidence="3" id="KW-0489">Methyltransferase</keyword>
<evidence type="ECO:0000256" key="1">
    <source>
        <dbReference type="SAM" id="MobiDB-lite"/>
    </source>
</evidence>
<protein>
    <submittedName>
        <fullName evidence="3">Methyltransferase family protein</fullName>
    </submittedName>
</protein>
<organism evidence="3 4">
    <name type="scientific">Modicisalibacter xianhensis</name>
    <dbReference type="NCBI Taxonomy" id="442341"/>
    <lineage>
        <taxon>Bacteria</taxon>
        <taxon>Pseudomonadati</taxon>
        <taxon>Pseudomonadota</taxon>
        <taxon>Gammaproteobacteria</taxon>
        <taxon>Oceanospirillales</taxon>
        <taxon>Halomonadaceae</taxon>
        <taxon>Modicisalibacter</taxon>
    </lineage>
</organism>
<dbReference type="Pfam" id="PF08241">
    <property type="entry name" value="Methyltransf_11"/>
    <property type="match status" value="1"/>
</dbReference>
<dbReference type="InterPro" id="IPR013216">
    <property type="entry name" value="Methyltransf_11"/>
</dbReference>
<dbReference type="PANTHER" id="PTHR45036:SF1">
    <property type="entry name" value="METHYLTRANSFERASE LIKE 7A"/>
    <property type="match status" value="1"/>
</dbReference>
<dbReference type="AlphaFoldDB" id="A0A4R8G4U7"/>
<dbReference type="OrthoDB" id="323463at2"/>
<dbReference type="Gene3D" id="3.40.50.150">
    <property type="entry name" value="Vaccinia Virus protein VP39"/>
    <property type="match status" value="1"/>
</dbReference>
<dbReference type="InterPro" id="IPR029063">
    <property type="entry name" value="SAM-dependent_MTases_sf"/>
</dbReference>
<comment type="caution">
    <text evidence="3">The sequence shown here is derived from an EMBL/GenBank/DDBJ whole genome shotgun (WGS) entry which is preliminary data.</text>
</comment>
<feature type="region of interest" description="Disordered" evidence="1">
    <location>
        <begin position="208"/>
        <end position="229"/>
    </location>
</feature>
<proteinExistence type="predicted"/>
<feature type="domain" description="Methyltransferase type 11" evidence="2">
    <location>
        <begin position="38"/>
        <end position="134"/>
    </location>
</feature>
<dbReference type="RefSeq" id="WP_134016507.1">
    <property type="nucleotide sequence ID" value="NZ_SOEC01000003.1"/>
</dbReference>
<dbReference type="InterPro" id="IPR052356">
    <property type="entry name" value="Thiol_S-MT"/>
</dbReference>
<dbReference type="GO" id="GO:0008757">
    <property type="term" value="F:S-adenosylmethionine-dependent methyltransferase activity"/>
    <property type="evidence" value="ECO:0007669"/>
    <property type="project" value="InterPro"/>
</dbReference>
<dbReference type="GO" id="GO:0032259">
    <property type="term" value="P:methylation"/>
    <property type="evidence" value="ECO:0007669"/>
    <property type="project" value="UniProtKB-KW"/>
</dbReference>
<dbReference type="PANTHER" id="PTHR45036">
    <property type="entry name" value="METHYLTRANSFERASE LIKE 7B"/>
    <property type="match status" value="1"/>
</dbReference>
<dbReference type="CDD" id="cd02440">
    <property type="entry name" value="AdoMet_MTases"/>
    <property type="match status" value="1"/>
</dbReference>
<dbReference type="Proteomes" id="UP000294489">
    <property type="component" value="Unassembled WGS sequence"/>
</dbReference>
<dbReference type="SUPFAM" id="SSF53335">
    <property type="entry name" value="S-adenosyl-L-methionine-dependent methyltransferases"/>
    <property type="match status" value="1"/>
</dbReference>
<gene>
    <name evidence="3" type="ORF">DFO67_103257</name>
</gene>
<dbReference type="EMBL" id="SOEC01000003">
    <property type="protein sequence ID" value="TDX31659.1"/>
    <property type="molecule type" value="Genomic_DNA"/>
</dbReference>
<sequence>MGLYHRHVLPRIMHLAMGMHLLEAHRQRLASQAQGIVLELGFGSGLNLPFYDVTKVQQLYALEPEEGMLELARARIDPVPLPVEVLQAGAEQIPLPDQSVDTILCTWTLCTIPDIEQALVEARRVLKPGGQFLFTEHGLSPEPRVARWQHRMTPLWRRCAGGCHLNREADVLLQGAGFDVISVAKEYLGPLKIMTYMYEGRAQLPNGAAKPKVGTSNVHLQADSSSPIG</sequence>
<name>A0A4R8G4U7_9GAMM</name>
<feature type="compositionally biased region" description="Polar residues" evidence="1">
    <location>
        <begin position="214"/>
        <end position="229"/>
    </location>
</feature>